<dbReference type="Pfam" id="PF00404">
    <property type="entry name" value="Dockerin_1"/>
    <property type="match status" value="1"/>
</dbReference>
<dbReference type="InterPro" id="IPR018247">
    <property type="entry name" value="EF_Hand_1_Ca_BS"/>
</dbReference>
<dbReference type="Pfam" id="PF00963">
    <property type="entry name" value="Cohesin"/>
    <property type="match status" value="1"/>
</dbReference>
<feature type="domain" description="Cohesin" evidence="2">
    <location>
        <begin position="900"/>
        <end position="1033"/>
    </location>
</feature>
<dbReference type="Pfam" id="PF24135">
    <property type="entry name" value="DUF7402"/>
    <property type="match status" value="1"/>
</dbReference>
<feature type="domain" description="DUF7402" evidence="3">
    <location>
        <begin position="476"/>
        <end position="599"/>
    </location>
</feature>
<dbReference type="RefSeq" id="WP_270884944.1">
    <property type="nucleotide sequence ID" value="NZ_JAQFVF010000080.1"/>
</dbReference>
<feature type="domain" description="Calcineurin-like phosphoesterase" evidence="1">
    <location>
        <begin position="5"/>
        <end position="177"/>
    </location>
</feature>
<dbReference type="InterPro" id="IPR029052">
    <property type="entry name" value="Metallo-depent_PP-like"/>
</dbReference>
<dbReference type="SUPFAM" id="SSF49785">
    <property type="entry name" value="Galactose-binding domain-like"/>
    <property type="match status" value="1"/>
</dbReference>
<dbReference type="CDD" id="cd14254">
    <property type="entry name" value="Dockerin_II"/>
    <property type="match status" value="1"/>
</dbReference>
<dbReference type="InterPro" id="IPR004843">
    <property type="entry name" value="Calcineurin-like_PHP"/>
</dbReference>
<dbReference type="InterPro" id="IPR036439">
    <property type="entry name" value="Dockerin_dom_sf"/>
</dbReference>
<dbReference type="SUPFAM" id="SSF63446">
    <property type="entry name" value="Type I dockerin domain"/>
    <property type="match status" value="1"/>
</dbReference>
<protein>
    <submittedName>
        <fullName evidence="4">Cohesin domain-containing protein</fullName>
    </submittedName>
</protein>
<proteinExistence type="predicted"/>
<dbReference type="Proteomes" id="UP001596044">
    <property type="component" value="Unassembled WGS sequence"/>
</dbReference>
<dbReference type="InterPro" id="IPR008965">
    <property type="entry name" value="CBM2/CBM3_carb-bd_dom_sf"/>
</dbReference>
<dbReference type="SUPFAM" id="SSF56300">
    <property type="entry name" value="Metallo-dependent phosphatases"/>
    <property type="match status" value="1"/>
</dbReference>
<evidence type="ECO:0000259" key="2">
    <source>
        <dbReference type="Pfam" id="PF00963"/>
    </source>
</evidence>
<gene>
    <name evidence="4" type="ORF">ACFPOG_17035</name>
</gene>
<dbReference type="Gene3D" id="3.60.21.10">
    <property type="match status" value="1"/>
</dbReference>
<reference evidence="5" key="1">
    <citation type="journal article" date="2019" name="Int. J. Syst. Evol. Microbiol.">
        <title>The Global Catalogue of Microorganisms (GCM) 10K type strain sequencing project: providing services to taxonomists for standard genome sequencing and annotation.</title>
        <authorList>
            <consortium name="The Broad Institute Genomics Platform"/>
            <consortium name="The Broad Institute Genome Sequencing Center for Infectious Disease"/>
            <person name="Wu L."/>
            <person name="Ma J."/>
        </authorList>
    </citation>
    <scope>NUCLEOTIDE SEQUENCE [LARGE SCALE GENOMIC DNA]</scope>
    <source>
        <strain evidence="5">KACC 11904</strain>
    </source>
</reference>
<evidence type="ECO:0000259" key="3">
    <source>
        <dbReference type="Pfam" id="PF24135"/>
    </source>
</evidence>
<dbReference type="CDD" id="cd08547">
    <property type="entry name" value="Type_II_cohesin"/>
    <property type="match status" value="1"/>
</dbReference>
<evidence type="ECO:0000313" key="5">
    <source>
        <dbReference type="Proteomes" id="UP001596044"/>
    </source>
</evidence>
<dbReference type="Gene3D" id="2.60.120.260">
    <property type="entry name" value="Galactose-binding domain-like"/>
    <property type="match status" value="1"/>
</dbReference>
<sequence>MKAFPQADVLVQPGDITGGNNANEYVWMGELTKVYDKLKAEGLFNTTKLYIVKGNHDMYGTQDLIPVGTAGAWNDSTQSYDNNFYNSAYRVKIKGFNLIGYDSNINSSNTVGKASNFLNQIKNEADYDPTKPIFVMGHHPVGGTVWGSAWSSSASNSLGKFIADNNFSQVFYMSGHTQYDPTDERSLYQGAATFIDSGGSNYSSYIDDGPYGGYIEGSYINYKTTPRISNFLEVYGTKMIMKQYNLATDEFVGTPRVVNVGEGKDAFTYSKNNIKELIAPQFDKGITIDSINNKEVTFTIKQANDNVRVLEYNIQLINKLTGEVEQSFNSLSLPLDKPFDDYRQYKFTGLLPKTAYLLRVFADDDNYNRSSEDIDIETKVVNLNGITAHASVNATVGSAKTVAALGLPENVTLATDGGDVDASVTWDVSGISYDPAIKTVQTFSVPGTVTLPIGVENPNSVPLTTSIKVTVNKIPAGTATVTASTYYDYRYTPDKVFDGVIGKSGDGEWASKGEQNPWIQLNWTTNQTISKIVFYDRPNTVDWARGGTLSFSDGSTLTVSGIPNDGSAYSVTFPDKTVTWVKFQISGESRTNVGLSEMEFIAPEPPPGKTLVNITAPAAIKDVVNGTAKTAGALGLPAKVILATDGGSVEASVNWDLSGVSYDPAIKTAQTFSVPGTVTLPSGLENPNSIPLTTSINVTVQAVAAASGQLSLDKSQFLKGEAITLDYTGAALNGKDWVGIYSTGAVPPGAGNSLSWSYLKSGSGRVSLSNGLSPGKYDALFLLNDGYTVVDRKTFEVVQSVTLKSITEPAAIQGLVSGTVKTAAALGLPSTVELVTDGGSKNANVTWNVDAANYDPALKTEQTFKVNGTVTLPVGVANSNNVALNTSISVTVLSAPSKPQSTLTGPQQTNSGQSFDLKMGLNSVTQSTYQQMYAQDLTLHYDPVKLQFNSVTSLNAGFQVIAQKEAVPGQVRIIVASVGANQGVLAQGDLLALKFTAKSVAQATNTIISVDNVVIGNEQGNELQVGGASHEVQINIPSVPVDKSALEASITNAQAKYDAAVEGNGNGLYVAGAKAQLKSAIETATATENNSNATQQQVDSAKAALEAAVQVFEGKKIIADINGNGVSIGDLAIVAAAYGKQQGQAGWNEKADVNHDGKVDIEDLAIVARAILK</sequence>
<dbReference type="InterPro" id="IPR002102">
    <property type="entry name" value="Cohesin_dom"/>
</dbReference>
<name>A0ABW0KBA6_9BACL</name>
<organism evidence="4 5">
    <name type="scientific">Paenibacillus aestuarii</name>
    <dbReference type="NCBI Taxonomy" id="516965"/>
    <lineage>
        <taxon>Bacteria</taxon>
        <taxon>Bacillati</taxon>
        <taxon>Bacillota</taxon>
        <taxon>Bacilli</taxon>
        <taxon>Bacillales</taxon>
        <taxon>Paenibacillaceae</taxon>
        <taxon>Paenibacillus</taxon>
    </lineage>
</organism>
<dbReference type="Gene3D" id="1.10.1330.10">
    <property type="entry name" value="Dockerin domain"/>
    <property type="match status" value="1"/>
</dbReference>
<keyword evidence="5" id="KW-1185">Reference proteome</keyword>
<dbReference type="Gene3D" id="1.20.1270.90">
    <property type="entry name" value="AF1782-like"/>
    <property type="match status" value="1"/>
</dbReference>
<dbReference type="PROSITE" id="PS00018">
    <property type="entry name" value="EF_HAND_1"/>
    <property type="match status" value="1"/>
</dbReference>
<comment type="caution">
    <text evidence="4">The sequence shown here is derived from an EMBL/GenBank/DDBJ whole genome shotgun (WGS) entry which is preliminary data.</text>
</comment>
<dbReference type="EMBL" id="JBHSMJ010000022">
    <property type="protein sequence ID" value="MFC5449957.1"/>
    <property type="molecule type" value="Genomic_DNA"/>
</dbReference>
<evidence type="ECO:0000259" key="1">
    <source>
        <dbReference type="Pfam" id="PF00149"/>
    </source>
</evidence>
<evidence type="ECO:0000313" key="4">
    <source>
        <dbReference type="EMBL" id="MFC5449957.1"/>
    </source>
</evidence>
<accession>A0ABW0KBA6</accession>
<dbReference type="InterPro" id="IPR002105">
    <property type="entry name" value="Dockerin_1_rpt"/>
</dbReference>
<dbReference type="InterPro" id="IPR055826">
    <property type="entry name" value="DUF7402"/>
</dbReference>
<dbReference type="SUPFAM" id="SSF49384">
    <property type="entry name" value="Carbohydrate-binding domain"/>
    <property type="match status" value="1"/>
</dbReference>
<dbReference type="Gene3D" id="2.60.40.680">
    <property type="match status" value="1"/>
</dbReference>
<dbReference type="InterPro" id="IPR008979">
    <property type="entry name" value="Galactose-bd-like_sf"/>
</dbReference>
<dbReference type="Pfam" id="PF00149">
    <property type="entry name" value="Metallophos"/>
    <property type="match status" value="1"/>
</dbReference>